<sequence length="149" mass="17230">MSENTNNNQVDRNHPAFRENADAFYNIVMQGLKGEVDGEHFWDAVDENAVFEFLYNFPNFPNRIEGRQAYMDWFGGYETQLDSAHGLHVYKDQAQGIITLEYAVHGTIPATGKPYDNRFCSIVTIKNRKIVHWRDYMDSFAVIIANTKD</sequence>
<dbReference type="RefSeq" id="WP_115000840.1">
    <property type="nucleotide sequence ID" value="NZ_UFXS01000001.1"/>
</dbReference>
<dbReference type="SUPFAM" id="SSF54427">
    <property type="entry name" value="NTF2-like"/>
    <property type="match status" value="1"/>
</dbReference>
<protein>
    <submittedName>
        <fullName evidence="2">Ketosteroid isomerase-related protein</fullName>
    </submittedName>
</protein>
<organism evidence="2 3">
    <name type="scientific">Empedobacter falsenii</name>
    <dbReference type="NCBI Taxonomy" id="343874"/>
    <lineage>
        <taxon>Bacteria</taxon>
        <taxon>Pseudomonadati</taxon>
        <taxon>Bacteroidota</taxon>
        <taxon>Flavobacteriia</taxon>
        <taxon>Flavobacteriales</taxon>
        <taxon>Weeksellaceae</taxon>
        <taxon>Empedobacter</taxon>
    </lineage>
</organism>
<evidence type="ECO:0000313" key="2">
    <source>
        <dbReference type="EMBL" id="STD58922.1"/>
    </source>
</evidence>
<evidence type="ECO:0000259" key="1">
    <source>
        <dbReference type="Pfam" id="PF12680"/>
    </source>
</evidence>
<name>A0A376GHS9_9FLAO</name>
<dbReference type="Proteomes" id="UP000254737">
    <property type="component" value="Unassembled WGS sequence"/>
</dbReference>
<keyword evidence="2" id="KW-0413">Isomerase</keyword>
<accession>A0A376GHS9</accession>
<dbReference type="InterPro" id="IPR037401">
    <property type="entry name" value="SnoaL-like"/>
</dbReference>
<dbReference type="AlphaFoldDB" id="A0A376GHS9"/>
<dbReference type="GO" id="GO:0016853">
    <property type="term" value="F:isomerase activity"/>
    <property type="evidence" value="ECO:0007669"/>
    <property type="project" value="UniProtKB-KW"/>
</dbReference>
<dbReference type="STRING" id="343874.GCA_000805695_01990"/>
<evidence type="ECO:0000313" key="3">
    <source>
        <dbReference type="Proteomes" id="UP000254737"/>
    </source>
</evidence>
<dbReference type="Gene3D" id="3.10.450.50">
    <property type="match status" value="1"/>
</dbReference>
<dbReference type="EMBL" id="UFXS01000001">
    <property type="protein sequence ID" value="STD58922.1"/>
    <property type="molecule type" value="Genomic_DNA"/>
</dbReference>
<proteinExistence type="predicted"/>
<reference evidence="2 3" key="1">
    <citation type="submission" date="2018-06" db="EMBL/GenBank/DDBJ databases">
        <authorList>
            <consortium name="Pathogen Informatics"/>
            <person name="Doyle S."/>
        </authorList>
    </citation>
    <scope>NUCLEOTIDE SEQUENCE [LARGE SCALE GENOMIC DNA]</scope>
    <source>
        <strain evidence="2 3">NCTC13456</strain>
    </source>
</reference>
<dbReference type="InterPro" id="IPR032710">
    <property type="entry name" value="NTF2-like_dom_sf"/>
</dbReference>
<feature type="domain" description="SnoaL-like" evidence="1">
    <location>
        <begin position="39"/>
        <end position="133"/>
    </location>
</feature>
<gene>
    <name evidence="2" type="primary">yesE</name>
    <name evidence="2" type="ORF">NCTC13456_02550</name>
</gene>
<dbReference type="Pfam" id="PF12680">
    <property type="entry name" value="SnoaL_2"/>
    <property type="match status" value="1"/>
</dbReference>